<name>A0ABR4C3W0_9HELO</name>
<dbReference type="Proteomes" id="UP001595075">
    <property type="component" value="Unassembled WGS sequence"/>
</dbReference>
<feature type="domain" description="Amidase" evidence="1">
    <location>
        <begin position="46"/>
        <end position="274"/>
    </location>
</feature>
<sequence length="507" mass="53676">MAIPSLPGSPAGFTGDVSTVSSINPSRATAEQLLADLQAGRVTSVELVNLYLKQIQAQNKEGLKLNAVISTAPIELISKYANMLDEERAAGNLRGPLHGIPIIVKDNIMTDWELGMGTTCGAEALVNAKARNAPIIDKLLQAGALIIAKANLSVSFGIMTGWSAVGGQTQTPYVRGGYKEGDKILGHSTPCGSSSGSAAAVAAGFAPLTIATESDGSVTQPAGRASLYALKVTVGSLSTKRTSPQSPLTDSLGGMAKTANDLALLIGAMTENDYSSFLTKTWAGQRVAFVDPRVWGLHPAFSELAVAVNVIRDNGGVVSEGVVLPQVDDISWEGQDALETIWDGDLAHGITSFLEEYESANVRSTEELIKWNEDHRDVALPPAFPGQQQLEGSVKNTLSAETREQIISFIRRISRDEGFEKIFNETDTDVLMGPLDGRIVTVAVAAGYPCGVVPLGYADDLNGRAYGAVFVVRPGEEGKLLQVMSAWEATMPSRKSPPLLDTLNPEL</sequence>
<accession>A0ABR4C3W0</accession>
<proteinExistence type="predicted"/>
<keyword evidence="3" id="KW-1185">Reference proteome</keyword>
<gene>
    <name evidence="2" type="ORF">VTL71DRAFT_3732</name>
</gene>
<reference evidence="2 3" key="1">
    <citation type="journal article" date="2024" name="Commun. Biol.">
        <title>Comparative genomic analysis of thermophilic fungi reveals convergent evolutionary adaptations and gene losses.</title>
        <authorList>
            <person name="Steindorff A.S."/>
            <person name="Aguilar-Pontes M.V."/>
            <person name="Robinson A.J."/>
            <person name="Andreopoulos B."/>
            <person name="LaButti K."/>
            <person name="Kuo A."/>
            <person name="Mondo S."/>
            <person name="Riley R."/>
            <person name="Otillar R."/>
            <person name="Haridas S."/>
            <person name="Lipzen A."/>
            <person name="Grimwood J."/>
            <person name="Schmutz J."/>
            <person name="Clum A."/>
            <person name="Reid I.D."/>
            <person name="Moisan M.C."/>
            <person name="Butler G."/>
            <person name="Nguyen T.T.M."/>
            <person name="Dewar K."/>
            <person name="Conant G."/>
            <person name="Drula E."/>
            <person name="Henrissat B."/>
            <person name="Hansel C."/>
            <person name="Singer S."/>
            <person name="Hutchinson M.I."/>
            <person name="de Vries R.P."/>
            <person name="Natvig D.O."/>
            <person name="Powell A.J."/>
            <person name="Tsang A."/>
            <person name="Grigoriev I.V."/>
        </authorList>
    </citation>
    <scope>NUCLEOTIDE SEQUENCE [LARGE SCALE GENOMIC DNA]</scope>
    <source>
        <strain evidence="2 3">CBS 494.80</strain>
    </source>
</reference>
<dbReference type="PANTHER" id="PTHR42678">
    <property type="entry name" value="AMIDASE"/>
    <property type="match status" value="1"/>
</dbReference>
<dbReference type="SUPFAM" id="SSF75304">
    <property type="entry name" value="Amidase signature (AS) enzymes"/>
    <property type="match status" value="1"/>
</dbReference>
<dbReference type="InterPro" id="IPR036928">
    <property type="entry name" value="AS_sf"/>
</dbReference>
<evidence type="ECO:0000313" key="3">
    <source>
        <dbReference type="Proteomes" id="UP001595075"/>
    </source>
</evidence>
<organism evidence="2 3">
    <name type="scientific">Oculimacula yallundae</name>
    <dbReference type="NCBI Taxonomy" id="86028"/>
    <lineage>
        <taxon>Eukaryota</taxon>
        <taxon>Fungi</taxon>
        <taxon>Dikarya</taxon>
        <taxon>Ascomycota</taxon>
        <taxon>Pezizomycotina</taxon>
        <taxon>Leotiomycetes</taxon>
        <taxon>Helotiales</taxon>
        <taxon>Ploettnerulaceae</taxon>
        <taxon>Oculimacula</taxon>
    </lineage>
</organism>
<protein>
    <recommendedName>
        <fullName evidence="1">Amidase domain-containing protein</fullName>
    </recommendedName>
</protein>
<dbReference type="PANTHER" id="PTHR42678:SF34">
    <property type="entry name" value="OS04G0183300 PROTEIN"/>
    <property type="match status" value="1"/>
</dbReference>
<dbReference type="Gene3D" id="3.90.1300.10">
    <property type="entry name" value="Amidase signature (AS) domain"/>
    <property type="match status" value="1"/>
</dbReference>
<dbReference type="Pfam" id="PF01425">
    <property type="entry name" value="Amidase"/>
    <property type="match status" value="1"/>
</dbReference>
<comment type="caution">
    <text evidence="2">The sequence shown here is derived from an EMBL/GenBank/DDBJ whole genome shotgun (WGS) entry which is preliminary data.</text>
</comment>
<evidence type="ECO:0000259" key="1">
    <source>
        <dbReference type="Pfam" id="PF01425"/>
    </source>
</evidence>
<evidence type="ECO:0000313" key="2">
    <source>
        <dbReference type="EMBL" id="KAL2064595.1"/>
    </source>
</evidence>
<dbReference type="InterPro" id="IPR023631">
    <property type="entry name" value="Amidase_dom"/>
</dbReference>
<dbReference type="EMBL" id="JAZHXI010000013">
    <property type="protein sequence ID" value="KAL2064595.1"/>
    <property type="molecule type" value="Genomic_DNA"/>
</dbReference>